<comment type="caution">
    <text evidence="1">The sequence shown here is derived from an EMBL/GenBank/DDBJ whole genome shotgun (WGS) entry which is preliminary data.</text>
</comment>
<evidence type="ECO:0000313" key="2">
    <source>
        <dbReference type="Proteomes" id="UP001239111"/>
    </source>
</evidence>
<accession>A0ACC2NQC1</accession>
<protein>
    <submittedName>
        <fullName evidence="1">Uncharacterized protein</fullName>
    </submittedName>
</protein>
<dbReference type="EMBL" id="CM056743">
    <property type="protein sequence ID" value="KAJ8673312.1"/>
    <property type="molecule type" value="Genomic_DNA"/>
</dbReference>
<proteinExistence type="predicted"/>
<evidence type="ECO:0000313" key="1">
    <source>
        <dbReference type="EMBL" id="KAJ8673312.1"/>
    </source>
</evidence>
<dbReference type="Proteomes" id="UP001239111">
    <property type="component" value="Chromosome 3"/>
</dbReference>
<keyword evidence="2" id="KW-1185">Reference proteome</keyword>
<reference evidence="1" key="1">
    <citation type="submission" date="2023-04" db="EMBL/GenBank/DDBJ databases">
        <title>A chromosome-level genome assembly of the parasitoid wasp Eretmocerus hayati.</title>
        <authorList>
            <person name="Zhong Y."/>
            <person name="Liu S."/>
            <person name="Liu Y."/>
        </authorList>
    </citation>
    <scope>NUCLEOTIDE SEQUENCE</scope>
    <source>
        <strain evidence="1">ZJU_SS_LIU_2023</strain>
    </source>
</reference>
<gene>
    <name evidence="1" type="ORF">QAD02_004574</name>
</gene>
<organism evidence="1 2">
    <name type="scientific">Eretmocerus hayati</name>
    <dbReference type="NCBI Taxonomy" id="131215"/>
    <lineage>
        <taxon>Eukaryota</taxon>
        <taxon>Metazoa</taxon>
        <taxon>Ecdysozoa</taxon>
        <taxon>Arthropoda</taxon>
        <taxon>Hexapoda</taxon>
        <taxon>Insecta</taxon>
        <taxon>Pterygota</taxon>
        <taxon>Neoptera</taxon>
        <taxon>Endopterygota</taxon>
        <taxon>Hymenoptera</taxon>
        <taxon>Apocrita</taxon>
        <taxon>Proctotrupomorpha</taxon>
        <taxon>Chalcidoidea</taxon>
        <taxon>Aphelinidae</taxon>
        <taxon>Aphelininae</taxon>
        <taxon>Eretmocerus</taxon>
    </lineage>
</organism>
<sequence length="139" mass="16057">MLYLSKEDETNVELQRAISTTHYSLIYIGHKPEKSECTESMLSHFAPKIEEIKSLVGNQLFNYYLVTMEGRKIPHFDPGMSILEDDPEVILLLKKHNLGTVISATPKEDCEFVATRELECIKRLQYEGLSKYENDRFSP</sequence>
<name>A0ACC2NQC1_9HYME</name>